<organism evidence="1">
    <name type="scientific">freshwater metagenome</name>
    <dbReference type="NCBI Taxonomy" id="449393"/>
    <lineage>
        <taxon>unclassified sequences</taxon>
        <taxon>metagenomes</taxon>
        <taxon>ecological metagenomes</taxon>
    </lineage>
</organism>
<dbReference type="NCBIfam" id="NF047719">
    <property type="entry name" value="SCO6745_fam_HTH"/>
    <property type="match status" value="1"/>
</dbReference>
<evidence type="ECO:0000313" key="1">
    <source>
        <dbReference type="EMBL" id="CAB4780313.1"/>
    </source>
</evidence>
<protein>
    <submittedName>
        <fullName evidence="1">Unannotated protein</fullName>
    </submittedName>
</protein>
<dbReference type="EMBL" id="CAFAAB010000039">
    <property type="protein sequence ID" value="CAB4780313.1"/>
    <property type="molecule type" value="Genomic_DNA"/>
</dbReference>
<gene>
    <name evidence="1" type="ORF">UFOPK2958_00487</name>
</gene>
<dbReference type="AlphaFoldDB" id="A0A6J6WAZ1"/>
<name>A0A6J6WAZ1_9ZZZZ</name>
<dbReference type="Pfam" id="PF21863">
    <property type="entry name" value="HTH_67"/>
    <property type="match status" value="1"/>
</dbReference>
<proteinExistence type="predicted"/>
<reference evidence="1" key="1">
    <citation type="submission" date="2020-05" db="EMBL/GenBank/DDBJ databases">
        <authorList>
            <person name="Chiriac C."/>
            <person name="Salcher M."/>
            <person name="Ghai R."/>
            <person name="Kavagutti S V."/>
        </authorList>
    </citation>
    <scope>NUCLEOTIDE SEQUENCE</scope>
</reference>
<dbReference type="InterPro" id="IPR054058">
    <property type="entry name" value="HTH_67"/>
</dbReference>
<accession>A0A6J6WAZ1</accession>
<sequence length="289" mass="32367">MTQTDQEWFELSRRISRSVQTTVGWIFWDPGAVTRFEALGLPGPLGYIASRSAPFAGAGYAALVAALGSISPMGIRFVVDFMPPEDFMKYWDARNEAIREGLEAHAPQILETLAQHAPALEDVVAQLPFAGRPFSASHLDIPSGDDPVMRGWHAINVIREWRGDTHWGLIAEHNLNGAEASTLHNAWLQYDNEWLSRSRGISDEAIERAFVSLERRGLAADGVVNDRGLALRQQIEDETDRRCVLPWQLLGYQQSVNLAELLEPPCELLLRRVDITAGERYQPGSRIRK</sequence>